<dbReference type="Proteomes" id="UP000653343">
    <property type="component" value="Unassembled WGS sequence"/>
</dbReference>
<name>A0ABQ2XRN5_9BURK</name>
<organism evidence="1 2">
    <name type="scientific">Undibacterium squillarum</name>
    <dbReference type="NCBI Taxonomy" id="1131567"/>
    <lineage>
        <taxon>Bacteria</taxon>
        <taxon>Pseudomonadati</taxon>
        <taxon>Pseudomonadota</taxon>
        <taxon>Betaproteobacteria</taxon>
        <taxon>Burkholderiales</taxon>
        <taxon>Oxalobacteraceae</taxon>
        <taxon>Undibacterium</taxon>
    </lineage>
</organism>
<comment type="caution">
    <text evidence="1">The sequence shown here is derived from an EMBL/GenBank/DDBJ whole genome shotgun (WGS) entry which is preliminary data.</text>
</comment>
<evidence type="ECO:0000313" key="2">
    <source>
        <dbReference type="Proteomes" id="UP000653343"/>
    </source>
</evidence>
<accession>A0ABQ2XRN5</accession>
<protein>
    <submittedName>
        <fullName evidence="1">Uncharacterized protein</fullName>
    </submittedName>
</protein>
<gene>
    <name evidence="1" type="ORF">GCM10010946_01910</name>
</gene>
<reference evidence="2" key="1">
    <citation type="journal article" date="2019" name="Int. J. Syst. Evol. Microbiol.">
        <title>The Global Catalogue of Microorganisms (GCM) 10K type strain sequencing project: providing services to taxonomists for standard genome sequencing and annotation.</title>
        <authorList>
            <consortium name="The Broad Institute Genomics Platform"/>
            <consortium name="The Broad Institute Genome Sequencing Center for Infectious Disease"/>
            <person name="Wu L."/>
            <person name="Ma J."/>
        </authorList>
    </citation>
    <scope>NUCLEOTIDE SEQUENCE [LARGE SCALE GENOMIC DNA]</scope>
    <source>
        <strain evidence="2">KCTC 23917</strain>
    </source>
</reference>
<evidence type="ECO:0000313" key="1">
    <source>
        <dbReference type="EMBL" id="GGX28743.1"/>
    </source>
</evidence>
<dbReference type="RefSeq" id="WP_189355142.1">
    <property type="nucleotide sequence ID" value="NZ_BMYU01000001.1"/>
</dbReference>
<dbReference type="EMBL" id="BMYU01000001">
    <property type="protein sequence ID" value="GGX28743.1"/>
    <property type="molecule type" value="Genomic_DNA"/>
</dbReference>
<proteinExistence type="predicted"/>
<sequence>MEEVIDNEYYDFTKSKTFREIVDHNILDIEFIGTSNEKPFGVKLKFESDYLMLTPIADGSTVESKNFGLLRNIDSFRNFGKIEFLSIKHEAGIVRRDE</sequence>
<keyword evidence="2" id="KW-1185">Reference proteome</keyword>